<reference evidence="3" key="3">
    <citation type="submission" date="2018-08" db="UniProtKB">
        <authorList>
            <consortium name="EnsemblPlants"/>
        </authorList>
    </citation>
    <scope>IDENTIFICATION</scope>
    <source>
        <strain evidence="3">cv. Bd21</strain>
    </source>
</reference>
<dbReference type="EMBL" id="CM000880">
    <property type="protein sequence ID" value="PNT77253.1"/>
    <property type="molecule type" value="Genomic_DNA"/>
</dbReference>
<evidence type="ECO:0000256" key="1">
    <source>
        <dbReference type="SAM" id="MobiDB-lite"/>
    </source>
</evidence>
<accession>A0A2K2DSJ7</accession>
<organism evidence="2">
    <name type="scientific">Brachypodium distachyon</name>
    <name type="common">Purple false brome</name>
    <name type="synonym">Trachynia distachya</name>
    <dbReference type="NCBI Taxonomy" id="15368"/>
    <lineage>
        <taxon>Eukaryota</taxon>
        <taxon>Viridiplantae</taxon>
        <taxon>Streptophyta</taxon>
        <taxon>Embryophyta</taxon>
        <taxon>Tracheophyta</taxon>
        <taxon>Spermatophyta</taxon>
        <taxon>Magnoliopsida</taxon>
        <taxon>Liliopsida</taxon>
        <taxon>Poales</taxon>
        <taxon>Poaceae</taxon>
        <taxon>BOP clade</taxon>
        <taxon>Pooideae</taxon>
        <taxon>Stipodae</taxon>
        <taxon>Brachypodieae</taxon>
        <taxon>Brachypodium</taxon>
    </lineage>
</organism>
<gene>
    <name evidence="2" type="ORF">BRADI_1g60006v3</name>
</gene>
<dbReference type="AlphaFoldDB" id="A0A2K2DSJ7"/>
<sequence length="131" mass="13799">MVNQVPIHKSREKQTSTYGVPIHKSRQTSHRRPPSAATASSGRGGSGLRSPKGQGLRPALSERRSSRSWVAAPLAFLGGGDRSWPHGRGGASWLWRTVTPFPICTSSGVRCGPQGAAPRVLRLGLGGALPA</sequence>
<dbReference type="Proteomes" id="UP000008810">
    <property type="component" value="Chromosome 1"/>
</dbReference>
<protein>
    <submittedName>
        <fullName evidence="2 3">Uncharacterized protein</fullName>
    </submittedName>
</protein>
<feature type="region of interest" description="Disordered" evidence="1">
    <location>
        <begin position="1"/>
        <end position="67"/>
    </location>
</feature>
<evidence type="ECO:0000313" key="4">
    <source>
        <dbReference type="Proteomes" id="UP000008810"/>
    </source>
</evidence>
<keyword evidence="4" id="KW-1185">Reference proteome</keyword>
<reference evidence="2 3" key="1">
    <citation type="journal article" date="2010" name="Nature">
        <title>Genome sequencing and analysis of the model grass Brachypodium distachyon.</title>
        <authorList>
            <consortium name="International Brachypodium Initiative"/>
        </authorList>
    </citation>
    <scope>NUCLEOTIDE SEQUENCE [LARGE SCALE GENOMIC DNA]</scope>
    <source>
        <strain evidence="2 3">Bd21</strain>
    </source>
</reference>
<feature type="compositionally biased region" description="Basic residues" evidence="1">
    <location>
        <begin position="23"/>
        <end position="33"/>
    </location>
</feature>
<evidence type="ECO:0000313" key="3">
    <source>
        <dbReference type="EnsemblPlants" id="PNT77253"/>
    </source>
</evidence>
<dbReference type="Gramene" id="PNT77253">
    <property type="protein sequence ID" value="PNT77253"/>
    <property type="gene ID" value="BRADI_1g60006v3"/>
</dbReference>
<dbReference type="InParanoid" id="A0A2K2DSJ7"/>
<reference evidence="2" key="2">
    <citation type="submission" date="2017-06" db="EMBL/GenBank/DDBJ databases">
        <title>WGS assembly of Brachypodium distachyon.</title>
        <authorList>
            <consortium name="The International Brachypodium Initiative"/>
            <person name="Lucas S."/>
            <person name="Harmon-Smith M."/>
            <person name="Lail K."/>
            <person name="Tice H."/>
            <person name="Grimwood J."/>
            <person name="Bruce D."/>
            <person name="Barry K."/>
            <person name="Shu S."/>
            <person name="Lindquist E."/>
            <person name="Wang M."/>
            <person name="Pitluck S."/>
            <person name="Vogel J.P."/>
            <person name="Garvin D.F."/>
            <person name="Mockler T.C."/>
            <person name="Schmutz J."/>
            <person name="Rokhsar D."/>
            <person name="Bevan M.W."/>
        </authorList>
    </citation>
    <scope>NUCLEOTIDE SEQUENCE</scope>
    <source>
        <strain evidence="2">Bd21</strain>
    </source>
</reference>
<proteinExistence type="predicted"/>
<evidence type="ECO:0000313" key="2">
    <source>
        <dbReference type="EMBL" id="PNT77253.1"/>
    </source>
</evidence>
<dbReference type="EnsemblPlants" id="PNT77253">
    <property type="protein sequence ID" value="PNT77253"/>
    <property type="gene ID" value="BRADI_1g60006v3"/>
</dbReference>
<name>A0A2K2DSJ7_BRADI</name>